<dbReference type="PROSITE" id="PS50082">
    <property type="entry name" value="WD_REPEATS_2"/>
    <property type="match status" value="3"/>
</dbReference>
<dbReference type="SUPFAM" id="SSF50978">
    <property type="entry name" value="WD40 repeat-like"/>
    <property type="match status" value="2"/>
</dbReference>
<dbReference type="PANTHER" id="PTHR44324:SF2">
    <property type="entry name" value="WD REPEAT-CONTAINING PROTEIN 64"/>
    <property type="match status" value="1"/>
</dbReference>
<name>A0AAD8GAZ4_ACIOX</name>
<evidence type="ECO:0000313" key="4">
    <source>
        <dbReference type="EMBL" id="KAK1171003.1"/>
    </source>
</evidence>
<dbReference type="Gene3D" id="2.130.10.10">
    <property type="entry name" value="YVTN repeat-like/Quinoprotein amine dehydrogenase"/>
    <property type="match status" value="4"/>
</dbReference>
<dbReference type="SMART" id="SM00320">
    <property type="entry name" value="WD40"/>
    <property type="match status" value="11"/>
</dbReference>
<dbReference type="EMBL" id="JAGXEW010000006">
    <property type="protein sequence ID" value="KAK1171003.1"/>
    <property type="molecule type" value="Genomic_DNA"/>
</dbReference>
<organism evidence="4 5">
    <name type="scientific">Acipenser oxyrinchus oxyrinchus</name>
    <dbReference type="NCBI Taxonomy" id="40147"/>
    <lineage>
        <taxon>Eukaryota</taxon>
        <taxon>Metazoa</taxon>
        <taxon>Chordata</taxon>
        <taxon>Craniata</taxon>
        <taxon>Vertebrata</taxon>
        <taxon>Euteleostomi</taxon>
        <taxon>Actinopterygii</taxon>
        <taxon>Chondrostei</taxon>
        <taxon>Acipenseriformes</taxon>
        <taxon>Acipenseridae</taxon>
        <taxon>Acipenser</taxon>
    </lineage>
</organism>
<keyword evidence="5" id="KW-1185">Reference proteome</keyword>
<dbReference type="InterPro" id="IPR036322">
    <property type="entry name" value="WD40_repeat_dom_sf"/>
</dbReference>
<dbReference type="PROSITE" id="PS00678">
    <property type="entry name" value="WD_REPEATS_1"/>
    <property type="match status" value="1"/>
</dbReference>
<dbReference type="AlphaFoldDB" id="A0AAD8GAZ4"/>
<sequence>MSNVTREERTACRELGRPFSSRTFELCLEQFQLLLTDIARRKSKDQIEKKKNPVAGNTYYDEFCKSVRVLFGYEVRSQDLKSVFKKFNSNPEAPLDWSELFGHYEISDENASSEPDEENTVFLISKRKIIARATGDKKRRDQIHSIVKVSDLDLVVTASQKGQISIYNNKEALWVTGCDYLANLKRVVIVMDRSIGIWDYRQQKQCQANLFTIKPLDNLLLCVCTVTPSEHLLSDSILIGDNAGFVNLVTISNSDLSSKKSEEKGQAQTLNHIGLRHPVVRRKLHNDWVLKVAFFPELNAFGSCSLDSDHSFVLEELQRLEDNQEVREISVPRGVNTFAYCVKANLIATGGSDKIIRVWHPTMFSKPMGKLFGHLFTITHIAANEKDQHIISLCSARIFRVWDIQTLTPLQVFIDNQQGEKDNRIHAMVFDGNLGQLITGSGVLDVWPLQRTIQNTVQLPVTHNMAVNVLVYNTALKQALTICSKSLVKVWELETGDQVYQIANAHGPHVELTAAAVDSAGFHLVTGGVDGSLKVWDFESGQELKWKPPEAEHKEGDQSLVKLVYLSSGDQRSILTLHGNGAIQILQDSDRFTDLKLVQVFPTVQCGLQIDSLLQSPAKTRALYTQPLNQPLPDIGCSPRVSPLSAEELTCLDVLYQDGNHLVVTGSTNGTIVLWDYDSATVKHLYTEDQILHPADQQTWHYNFDRVNAVLFLVCKRTKLSSEMQKLNESHRVVQEDVADGDIALNQKTKVNCTPEQNDAGSLSAQQTDEMQPDGIDVGDTEFNNCASPSIKKPCVFVSAHQNCDIYFWNTEGQFMKKVLPATRGSIVPLTAMCVNLDADLLLASNQKGYIILWDIIEVSKRNQEVVRQRLSWRAHSSQVTSIVYVDSKCVVLSASTDGSVRVWYAPKGHYIGYFGQHRVWQLRKPLEFTLPCDVSQHPLEVKTRGKSLVKKKQQEYGYPLILNWERPAYKKQQICKPQVADKDVKFFKHLALPKLHSLKKSNLEMYTSGDGEAGGIFKSLPVYRLRSPTQVLPIPYLFLESSQDSKQSLSTGKTKCPKEMRRATVCIPTKYSARGGNKPRICLSEKPGAPDTQL</sequence>
<reference evidence="4" key="1">
    <citation type="submission" date="2022-02" db="EMBL/GenBank/DDBJ databases">
        <title>Atlantic sturgeon de novo genome assembly.</title>
        <authorList>
            <person name="Stock M."/>
            <person name="Klopp C."/>
            <person name="Guiguen Y."/>
            <person name="Cabau C."/>
            <person name="Parinello H."/>
            <person name="Santidrian Yebra-Pimentel E."/>
            <person name="Kuhl H."/>
            <person name="Dirks R.P."/>
            <person name="Guessner J."/>
            <person name="Wuertz S."/>
            <person name="Du K."/>
            <person name="Schartl M."/>
        </authorList>
    </citation>
    <scope>NUCLEOTIDE SEQUENCE</scope>
    <source>
        <strain evidence="4">STURGEONOMICS-FGT-2020</strain>
        <tissue evidence="4">Whole blood</tissue>
    </source>
</reference>
<feature type="repeat" description="WD" evidence="3">
    <location>
        <begin position="873"/>
        <end position="904"/>
    </location>
</feature>
<comment type="caution">
    <text evidence="4">The sequence shown here is derived from an EMBL/GenBank/DDBJ whole genome shotgun (WGS) entry which is preliminary data.</text>
</comment>
<evidence type="ECO:0000256" key="1">
    <source>
        <dbReference type="ARBA" id="ARBA00022574"/>
    </source>
</evidence>
<dbReference type="Pfam" id="PF00400">
    <property type="entry name" value="WD40"/>
    <property type="match status" value="4"/>
</dbReference>
<dbReference type="InterPro" id="IPR015943">
    <property type="entry name" value="WD40/YVTN_repeat-like_dom_sf"/>
</dbReference>
<evidence type="ECO:0000256" key="3">
    <source>
        <dbReference type="PROSITE-ProRule" id="PRU00221"/>
    </source>
</evidence>
<feature type="repeat" description="WD" evidence="3">
    <location>
        <begin position="505"/>
        <end position="546"/>
    </location>
</feature>
<dbReference type="InterPro" id="IPR051242">
    <property type="entry name" value="WD-EF-hand_domain"/>
</dbReference>
<evidence type="ECO:0000256" key="2">
    <source>
        <dbReference type="ARBA" id="ARBA00022737"/>
    </source>
</evidence>
<keyword evidence="2" id="KW-0677">Repeat</keyword>
<dbReference type="PROSITE" id="PS50294">
    <property type="entry name" value="WD_REPEATS_REGION"/>
    <property type="match status" value="1"/>
</dbReference>
<dbReference type="PANTHER" id="PTHR44324">
    <property type="entry name" value="WD40 REPEAT DOMAIN 95"/>
    <property type="match status" value="1"/>
</dbReference>
<gene>
    <name evidence="4" type="primary">Wdr64</name>
    <name evidence="4" type="ORF">AOXY_G7984</name>
</gene>
<dbReference type="Proteomes" id="UP001230051">
    <property type="component" value="Unassembled WGS sequence"/>
</dbReference>
<dbReference type="InterPro" id="IPR001680">
    <property type="entry name" value="WD40_rpt"/>
</dbReference>
<evidence type="ECO:0000313" key="5">
    <source>
        <dbReference type="Proteomes" id="UP001230051"/>
    </source>
</evidence>
<proteinExistence type="predicted"/>
<keyword evidence="1 3" id="KW-0853">WD repeat</keyword>
<dbReference type="InterPro" id="IPR019775">
    <property type="entry name" value="WD40_repeat_CS"/>
</dbReference>
<feature type="repeat" description="WD" evidence="3">
    <location>
        <begin position="644"/>
        <end position="685"/>
    </location>
</feature>
<accession>A0AAD8GAZ4</accession>
<protein>
    <submittedName>
        <fullName evidence="4">WD repeat-containing protein 64-like</fullName>
    </submittedName>
</protein>